<accession>A0ACD3RSJ2</accession>
<proteinExistence type="predicted"/>
<comment type="caution">
    <text evidence="1">The sequence shown here is derived from an EMBL/GenBank/DDBJ whole genome shotgun (WGS) entry which is preliminary data.</text>
</comment>
<protein>
    <submittedName>
        <fullName evidence="1">Uncharacterized protein</fullName>
    </submittedName>
</protein>
<evidence type="ECO:0000313" key="2">
    <source>
        <dbReference type="Proteomes" id="UP000793456"/>
    </source>
</evidence>
<sequence length="1593" mass="174206">MPLHGKIVVVKRSGGDGTEFPLTATCLFGRKPDCDIRIQLPQVSKEHCRIDLNENKEVILTNLSSVNPTRVNGEALQQSERLKHGDVITIIDRSFRFEYPPAPTPKKRSSIGGKTESFKVLQDQQVGDTVSTETGEKKISEVSTDPHLKDGTNHDNIQRSLEKTMELESKEENKTASPFNDLYQMIKKSLDVKTPRKSSASLLQTPTSRFCTPKPGTVRKNDGKLVTEEKGTPKKVSSDENIGMVESGSNGTPKSVKKQRKSFQVPSTEMAGPEAENNAKSDATSPQKRNRVIPQKFTVSEVIEQVQTPKSPMRRRSKEATPAKASPKPENLRTSPRNSGKVEKVKETSKKRKSGELGDNLPTSQMKKKRVSFGGHLSPELFDKRLPPDSPLRKGAAPRRSLCLYKPRNSLLRRASVIGLLQESEHTPSPKKSVAKNASPKAASPGKKSPKSRSTSPKAATPAKNSPKSSSPSSKAATPAKKSPKSSTSTPKAATPAKKSPKSRTPSPKAATPAKKSPKSRTPSPKAATPATKSPKSRPPSPKAATPAKKSLCPSKNKVETPGVQTPTVQGRFSVSRISTPSPIAEDVVIDQMPLVTVTPKIPLRRKSMKSTSRKTPSMVKSAIKVMRRTSGISRASMKVKGCWANVVKFGQPKAQEVAQVAAPAKKTVVKKTMKKAVSKPQTPARKLKDYVSTGHADSPATIVVGRAHQQKVVYPTGAAPRLVANTALLKKNMKMDEDLTGISEMYKTPVNERKRRSVMKTPVVVLGTSVVEPSVLNTPEEPDQESSFINDIPAVETQSDSGAEQCTHSETTSVATPKQKPEQHECLTGVKRIMKTPRQKAEPVEDLRGKILKTPKQKLEQQECLTGVKRIMKTPRQKAEPVEDLRGKILKTPKQKLEQLECLSAVKRIFETPQRESEPLEDLQGKLLETPKALEAGDAGLDGVMEIVETPVCMQVSEDLSKMADLKTLNVKRSPLLCLTDVKRIMKTPKEKNAPVEDMVGLKRLMKTPKEKAEPVEKNFGLKRLMKSPRLRGNAPVEDFEGLQELMEEPLPDPTVQLETNEAEDPQDDVQMDVIDNAPQVDIEMANVNEVVEEVPSEHDNKESPDALETISQVDAVDEIVAEEQPKVETSTGKVSEIITTMDSVHEKKSVRGRRAKVVETKSAEDEEEATVQSEEPVVPAPVRGKRGKKTEATAPPAVKQTRGRNATVTESKDVEMEKSASLPSEVAIKPKRGRNAKKASDDQAEIVQEVAMENMPEAEKKAVLKPKRGRKAKQSEQTVTEQQDVPQADTAKEDANEGHTDQLQGVPGGSDENKSSDAPATEVETAICEVTEMDAAPVSKKSVRGRRAKVVESKPIEDKQDVTEQSEEPVITAPVRGRRGKKTEATAPPAVKQTRGRNAKSQQSAPDQPEMVPEKVVEATLPEISTEAVSDQISPVNTQEETDSAPPAEEAVVKPTRGRKTKAPVVPPQSTPEEVEVVSDEHLIEDAQPQKSIPKPRRGRKAKPDTVEQNEVAEDTVVVETKQSQPPVRAKRGRNAKQEEEKLENDDKATSVEAAKSQEPVKKLRRTRKAEQDHVEPTEVQAVESGCPRRG</sequence>
<keyword evidence="2" id="KW-1185">Reference proteome</keyword>
<dbReference type="EMBL" id="CM011675">
    <property type="protein sequence ID" value="TMS22439.1"/>
    <property type="molecule type" value="Genomic_DNA"/>
</dbReference>
<gene>
    <name evidence="1" type="ORF">E3U43_012704</name>
</gene>
<evidence type="ECO:0000313" key="1">
    <source>
        <dbReference type="EMBL" id="TMS22439.1"/>
    </source>
</evidence>
<name>A0ACD3RSJ2_LARCR</name>
<organism evidence="1 2">
    <name type="scientific">Larimichthys crocea</name>
    <name type="common">Large yellow croaker</name>
    <name type="synonym">Pseudosciaena crocea</name>
    <dbReference type="NCBI Taxonomy" id="215358"/>
    <lineage>
        <taxon>Eukaryota</taxon>
        <taxon>Metazoa</taxon>
        <taxon>Chordata</taxon>
        <taxon>Craniata</taxon>
        <taxon>Vertebrata</taxon>
        <taxon>Euteleostomi</taxon>
        <taxon>Actinopterygii</taxon>
        <taxon>Neopterygii</taxon>
        <taxon>Teleostei</taxon>
        <taxon>Neoteleostei</taxon>
        <taxon>Acanthomorphata</taxon>
        <taxon>Eupercaria</taxon>
        <taxon>Sciaenidae</taxon>
        <taxon>Larimichthys</taxon>
    </lineage>
</organism>
<dbReference type="Proteomes" id="UP000793456">
    <property type="component" value="Chromosome II"/>
</dbReference>
<reference evidence="1" key="1">
    <citation type="submission" date="2018-11" db="EMBL/GenBank/DDBJ databases">
        <title>The sequence and de novo assembly of Larimichthys crocea genome using PacBio and Hi-C technologies.</title>
        <authorList>
            <person name="Xu P."/>
            <person name="Chen B."/>
            <person name="Zhou Z."/>
            <person name="Ke Q."/>
            <person name="Wu Y."/>
            <person name="Bai H."/>
            <person name="Pu F."/>
        </authorList>
    </citation>
    <scope>NUCLEOTIDE SEQUENCE</scope>
    <source>
        <tissue evidence="1">Muscle</tissue>
    </source>
</reference>